<feature type="transmembrane region" description="Helical" evidence="1">
    <location>
        <begin position="402"/>
        <end position="423"/>
    </location>
</feature>
<feature type="transmembrane region" description="Helical" evidence="1">
    <location>
        <begin position="52"/>
        <end position="71"/>
    </location>
</feature>
<evidence type="ECO:0000313" key="3">
    <source>
        <dbReference type="EMBL" id="CEP26330.1"/>
    </source>
</evidence>
<dbReference type="RefSeq" id="WP_013160242.1">
    <property type="nucleotide sequence ID" value="NZ_CP010341.1"/>
</dbReference>
<dbReference type="InterPro" id="IPR025902">
    <property type="entry name" value="LssY-like-C_dom"/>
</dbReference>
<dbReference type="EMBL" id="LM676401">
    <property type="protein sequence ID" value="CEP26330.1"/>
    <property type="molecule type" value="Genomic_DNA"/>
</dbReference>
<feature type="transmembrane region" description="Helical" evidence="1">
    <location>
        <begin position="374"/>
        <end position="396"/>
    </location>
</feature>
<keyword evidence="1" id="KW-1133">Transmembrane helix</keyword>
<feature type="domain" description="LssY-like C-terminal" evidence="2">
    <location>
        <begin position="82"/>
        <end position="271"/>
    </location>
</feature>
<dbReference type="Pfam" id="PF14067">
    <property type="entry name" value="LssY_C"/>
    <property type="match status" value="1"/>
</dbReference>
<organism evidence="3">
    <name type="scientific">Propionibacterium freudenreichii subsp. freudenreichii</name>
    <dbReference type="NCBI Taxonomy" id="66712"/>
    <lineage>
        <taxon>Bacteria</taxon>
        <taxon>Bacillati</taxon>
        <taxon>Actinomycetota</taxon>
        <taxon>Actinomycetes</taxon>
        <taxon>Propionibacteriales</taxon>
        <taxon>Propionibacteriaceae</taxon>
        <taxon>Propionibacterium</taxon>
    </lineage>
</organism>
<feature type="transmembrane region" description="Helical" evidence="1">
    <location>
        <begin position="302"/>
        <end position="324"/>
    </location>
</feature>
<proteinExistence type="predicted"/>
<keyword evidence="1" id="KW-0812">Transmembrane</keyword>
<name>A0A068VX89_PROFF</name>
<protein>
    <submittedName>
        <fullName evidence="3">Hypothetical membrane protein</fullName>
    </submittedName>
</protein>
<dbReference type="PATRIC" id="fig|66712.6.peg.294"/>
<keyword evidence="1" id="KW-0472">Membrane</keyword>
<dbReference type="AlphaFoldDB" id="A0A068VX89"/>
<evidence type="ECO:0000256" key="1">
    <source>
        <dbReference type="SAM" id="Phobius"/>
    </source>
</evidence>
<dbReference type="KEGG" id="pfre:RM25_0282"/>
<gene>
    <name evidence="3" type="ORF">PFCIRM138_06625</name>
</gene>
<feature type="transmembrane region" description="Helical" evidence="1">
    <location>
        <begin position="25"/>
        <end position="46"/>
    </location>
</feature>
<accession>A0A068VX89</accession>
<evidence type="ECO:0000259" key="2">
    <source>
        <dbReference type="Pfam" id="PF14067"/>
    </source>
</evidence>
<dbReference type="GeneID" id="61222946"/>
<sequence>MTIQAETTEPGGWSKRWARWRSYGLVENLFFVAAAAFSLMLAVVVLRKGVSRPADVLFLIAFYLVLAYLALPRFHRILTALYVPDYYIGRTRTGDGLLGDPVNLALLGDGVQIRQAMEDAGWVEADPVNLNSALRIIAGSVMRRSYPTAPVSPLFLFGRQQDMAFQQEVDGSPSKRHHVRFWRCPPGWLLPGGARVDWLAAGTFDRAVGLSLFTLQVTHKIEPNIDVERDHIVATLEHAVPQTKVNVLENFSTGYHTRNGGGDTLRTDGALPVIDLSAVPVHAEAPHEEQHQMLSDVGKRPVSLILAFLLILIGIGITFSEVAVDAFHDVAGQVAASGGTRTEVIVANVVALVVLTGLQVVLSTLVFKGFNWARVLLLAVTSVTLVTRLAGAIVRVPGSMDIVQMSVDVLIVYALTSLSARTWTHDRRTLRRELRRKRRDAKALGA</sequence>
<feature type="transmembrane region" description="Helical" evidence="1">
    <location>
        <begin position="344"/>
        <end position="367"/>
    </location>
</feature>
<reference evidence="3" key="1">
    <citation type="submission" date="2014-08" db="EMBL/GenBank/DDBJ databases">
        <authorList>
            <person name="Falentin Helene"/>
        </authorList>
    </citation>
    <scope>NUCLEOTIDE SEQUENCE</scope>
</reference>